<accession>A0AA37W626</accession>
<keyword evidence="3" id="KW-1185">Reference proteome</keyword>
<keyword evidence="1" id="KW-0732">Signal</keyword>
<dbReference type="Proteomes" id="UP001161408">
    <property type="component" value="Unassembled WGS sequence"/>
</dbReference>
<dbReference type="RefSeq" id="WP_013463092.1">
    <property type="nucleotide sequence ID" value="NZ_BJXY01000051.1"/>
</dbReference>
<dbReference type="InterPro" id="IPR032624">
    <property type="entry name" value="DUF4879"/>
</dbReference>
<comment type="caution">
    <text evidence="2">The sequence shown here is derived from an EMBL/GenBank/DDBJ whole genome shotgun (WGS) entry which is preliminary data.</text>
</comment>
<name>A0AA37W626_9GAMM</name>
<reference evidence="2" key="2">
    <citation type="submission" date="2023-01" db="EMBL/GenBank/DDBJ databases">
        <title>Draft genome sequence of Pseudoalteromonas tetraodonis strain NBRC 103034.</title>
        <authorList>
            <person name="Sun Q."/>
            <person name="Mori K."/>
        </authorList>
    </citation>
    <scope>NUCLEOTIDE SEQUENCE</scope>
    <source>
        <strain evidence="2">NBRC 103034</strain>
    </source>
</reference>
<organism evidence="2 3">
    <name type="scientific">Pseudoalteromonas tetraodonis GFC</name>
    <dbReference type="NCBI Taxonomy" id="1315271"/>
    <lineage>
        <taxon>Bacteria</taxon>
        <taxon>Pseudomonadati</taxon>
        <taxon>Pseudomonadota</taxon>
        <taxon>Gammaproteobacteria</taxon>
        <taxon>Alteromonadales</taxon>
        <taxon>Pseudoalteromonadaceae</taxon>
        <taxon>Pseudoalteromonas</taxon>
    </lineage>
</organism>
<reference evidence="2" key="1">
    <citation type="journal article" date="2014" name="Int. J. Syst. Evol. Microbiol.">
        <title>Complete genome sequence of Corynebacterium casei LMG S-19264T (=DSM 44701T), isolated from a smear-ripened cheese.</title>
        <authorList>
            <consortium name="US DOE Joint Genome Institute (JGI-PGF)"/>
            <person name="Walter F."/>
            <person name="Albersmeier A."/>
            <person name="Kalinowski J."/>
            <person name="Ruckert C."/>
        </authorList>
    </citation>
    <scope>NUCLEOTIDE SEQUENCE</scope>
    <source>
        <strain evidence="2">NBRC 103034</strain>
    </source>
</reference>
<protein>
    <recommendedName>
        <fullName evidence="4">DUF4879 domain-containing protein</fullName>
    </recommendedName>
</protein>
<evidence type="ECO:0000313" key="3">
    <source>
        <dbReference type="Proteomes" id="UP001161408"/>
    </source>
</evidence>
<evidence type="ECO:0000313" key="2">
    <source>
        <dbReference type="EMBL" id="GLQ03948.1"/>
    </source>
</evidence>
<evidence type="ECO:0008006" key="4">
    <source>
        <dbReference type="Google" id="ProtNLM"/>
    </source>
</evidence>
<gene>
    <name evidence="2" type="ORF">GCM10007914_28290</name>
</gene>
<feature type="chain" id="PRO_5041443324" description="DUF4879 domain-containing protein" evidence="1">
    <location>
        <begin position="25"/>
        <end position="190"/>
    </location>
</feature>
<dbReference type="AlphaFoldDB" id="A0AA37W626"/>
<feature type="signal peptide" evidence="1">
    <location>
        <begin position="1"/>
        <end position="24"/>
    </location>
</feature>
<evidence type="ECO:0000256" key="1">
    <source>
        <dbReference type="SAM" id="SignalP"/>
    </source>
</evidence>
<dbReference type="EMBL" id="BSNE01000020">
    <property type="protein sequence ID" value="GLQ03948.1"/>
    <property type="molecule type" value="Genomic_DNA"/>
</dbReference>
<sequence length="190" mass="20497">MKINLINCLLSVVIATGVSNMSYAEEVPRSQQVITSLPVLTSQNAPAPAEIKNIRMESELMARASAPPLSSMWVYAVGSTDCGWESTVGMTTTACDHGGEQLRTAVLEIGYGYNHIAWMNGGLLPSSTMYSSTPVCVTGSNYTWPCTAGQTVVGFLNEYNVDGHQNGLFKYQNTSTNSPWNTMSVQISIL</sequence>
<dbReference type="GeneID" id="300942900"/>
<proteinExistence type="predicted"/>
<dbReference type="Pfam" id="PF16219">
    <property type="entry name" value="DUF4879"/>
    <property type="match status" value="1"/>
</dbReference>